<reference evidence="2 3" key="1">
    <citation type="submission" date="2018-11" db="EMBL/GenBank/DDBJ databases">
        <title>Genome sequence of Apiotrichum porosum DSM 27194.</title>
        <authorList>
            <person name="Aliyu H."/>
            <person name="Gorte O."/>
            <person name="Ochsenreither K."/>
        </authorList>
    </citation>
    <scope>NUCLEOTIDE SEQUENCE [LARGE SCALE GENOMIC DNA]</scope>
    <source>
        <strain evidence="2 3">DSM 27194</strain>
    </source>
</reference>
<comment type="caution">
    <text evidence="2">The sequence shown here is derived from an EMBL/GenBank/DDBJ whole genome shotgun (WGS) entry which is preliminary data.</text>
</comment>
<evidence type="ECO:0000256" key="1">
    <source>
        <dbReference type="SAM" id="SignalP"/>
    </source>
</evidence>
<dbReference type="Pfam" id="PF26146">
    <property type="entry name" value="PI-PLC_X"/>
    <property type="match status" value="2"/>
</dbReference>
<accession>A0A427XDM9</accession>
<sequence>MRFSALFAAAALAASSALAATTCNGDASLCTKLYSNVTFVGAHDSYAVGTGSFDNQDKDVTAQLVSAAARKPERVWPRPPGDVGARNARPPVAARLQPPTGLVWPSASLGRVDQPFANPAERRCARAPDPDARQQRHDPRLSHLVLVPRRRQPRVLPHERRHLDHRQPQRWCVFLSLPPADIPVVTLVIVNIDNLAATEFATVFESTGLNTKSYSPSASYLPVSEWPTLGTLIDNGTTLVTFMDNTADFSTVPYIIDEFTNIWEDAYDVTDQTWGCAINRTSSSVSSSTQMYMINHFLDSYSTILGVSIFTPNTAKLNETNAATGTGSIGFHVDNCIMLYGRYPNIILLDYYDSNGNAPFDAVATMNGVSAPTNTVTAGAITGAASSTSSGSSDGMVSTSSLKSYAAKLPAGALASVLAAALSVVVGAALV</sequence>
<dbReference type="GO" id="GO:0008081">
    <property type="term" value="F:phosphoric diester hydrolase activity"/>
    <property type="evidence" value="ECO:0007669"/>
    <property type="project" value="InterPro"/>
</dbReference>
<dbReference type="PANTHER" id="PTHR13593:SF140">
    <property type="entry name" value="PLC-LIKE PHOSPHODIESTERASE"/>
    <property type="match status" value="1"/>
</dbReference>
<dbReference type="RefSeq" id="XP_028472079.1">
    <property type="nucleotide sequence ID" value="XM_028619506.1"/>
</dbReference>
<dbReference type="STRING" id="105984.A0A427XDM9"/>
<protein>
    <submittedName>
        <fullName evidence="2">Uncharacterized protein</fullName>
    </submittedName>
</protein>
<feature type="chain" id="PRO_5019176838" evidence="1">
    <location>
        <begin position="20"/>
        <end position="431"/>
    </location>
</feature>
<proteinExistence type="predicted"/>
<feature type="signal peptide" evidence="1">
    <location>
        <begin position="1"/>
        <end position="19"/>
    </location>
</feature>
<dbReference type="GeneID" id="39588412"/>
<evidence type="ECO:0000313" key="3">
    <source>
        <dbReference type="Proteomes" id="UP000279236"/>
    </source>
</evidence>
<name>A0A427XDM9_9TREE</name>
<dbReference type="AlphaFoldDB" id="A0A427XDM9"/>
<organism evidence="2 3">
    <name type="scientific">Apiotrichum porosum</name>
    <dbReference type="NCBI Taxonomy" id="105984"/>
    <lineage>
        <taxon>Eukaryota</taxon>
        <taxon>Fungi</taxon>
        <taxon>Dikarya</taxon>
        <taxon>Basidiomycota</taxon>
        <taxon>Agaricomycotina</taxon>
        <taxon>Tremellomycetes</taxon>
        <taxon>Trichosporonales</taxon>
        <taxon>Trichosporonaceae</taxon>
        <taxon>Apiotrichum</taxon>
    </lineage>
</organism>
<dbReference type="EMBL" id="RSCE01000019">
    <property type="protein sequence ID" value="RSH76932.1"/>
    <property type="molecule type" value="Genomic_DNA"/>
</dbReference>
<dbReference type="SUPFAM" id="SSF51695">
    <property type="entry name" value="PLC-like phosphodiesterases"/>
    <property type="match status" value="2"/>
</dbReference>
<keyword evidence="1" id="KW-0732">Signal</keyword>
<dbReference type="OrthoDB" id="7984201at2759"/>
<gene>
    <name evidence="2" type="ORF">EHS24_003869</name>
</gene>
<dbReference type="InterPro" id="IPR051057">
    <property type="entry name" value="PI-PLC_domain"/>
</dbReference>
<evidence type="ECO:0000313" key="2">
    <source>
        <dbReference type="EMBL" id="RSH76932.1"/>
    </source>
</evidence>
<dbReference type="PANTHER" id="PTHR13593">
    <property type="match status" value="1"/>
</dbReference>
<dbReference type="GO" id="GO:0006629">
    <property type="term" value="P:lipid metabolic process"/>
    <property type="evidence" value="ECO:0007669"/>
    <property type="project" value="InterPro"/>
</dbReference>
<dbReference type="Proteomes" id="UP000279236">
    <property type="component" value="Unassembled WGS sequence"/>
</dbReference>
<keyword evidence="3" id="KW-1185">Reference proteome</keyword>
<dbReference type="InterPro" id="IPR017946">
    <property type="entry name" value="PLC-like_Pdiesterase_TIM-brl"/>
</dbReference>